<feature type="coiled-coil region" evidence="1">
    <location>
        <begin position="365"/>
        <end position="392"/>
    </location>
</feature>
<name>M5FPQ0_DACPD</name>
<keyword evidence="4" id="KW-1185">Reference proteome</keyword>
<evidence type="ECO:0000313" key="4">
    <source>
        <dbReference type="Proteomes" id="UP000030653"/>
    </source>
</evidence>
<evidence type="ECO:0000256" key="1">
    <source>
        <dbReference type="SAM" id="Coils"/>
    </source>
</evidence>
<feature type="compositionally biased region" description="Pro residues" evidence="2">
    <location>
        <begin position="136"/>
        <end position="145"/>
    </location>
</feature>
<dbReference type="AlphaFoldDB" id="M5FPQ0"/>
<evidence type="ECO:0000313" key="3">
    <source>
        <dbReference type="EMBL" id="EJT97228.1"/>
    </source>
</evidence>
<dbReference type="RefSeq" id="XP_040624126.1">
    <property type="nucleotide sequence ID" value="XM_040771409.1"/>
</dbReference>
<keyword evidence="1" id="KW-0175">Coiled coil</keyword>
<organism evidence="3 4">
    <name type="scientific">Dacryopinax primogenitus (strain DJM 731)</name>
    <name type="common">Brown rot fungus</name>
    <dbReference type="NCBI Taxonomy" id="1858805"/>
    <lineage>
        <taxon>Eukaryota</taxon>
        <taxon>Fungi</taxon>
        <taxon>Dikarya</taxon>
        <taxon>Basidiomycota</taxon>
        <taxon>Agaricomycotina</taxon>
        <taxon>Dacrymycetes</taxon>
        <taxon>Dacrymycetales</taxon>
        <taxon>Dacrymycetaceae</taxon>
        <taxon>Dacryopinax</taxon>
    </lineage>
</organism>
<dbReference type="GeneID" id="63686471"/>
<dbReference type="HOGENOM" id="CLU_683384_0_0_1"/>
<reference evidence="3 4" key="1">
    <citation type="journal article" date="2012" name="Science">
        <title>The Paleozoic origin of enzymatic lignin decomposition reconstructed from 31 fungal genomes.</title>
        <authorList>
            <person name="Floudas D."/>
            <person name="Binder M."/>
            <person name="Riley R."/>
            <person name="Barry K."/>
            <person name="Blanchette R.A."/>
            <person name="Henrissat B."/>
            <person name="Martinez A.T."/>
            <person name="Otillar R."/>
            <person name="Spatafora J.W."/>
            <person name="Yadav J.S."/>
            <person name="Aerts A."/>
            <person name="Benoit I."/>
            <person name="Boyd A."/>
            <person name="Carlson A."/>
            <person name="Copeland A."/>
            <person name="Coutinho P.M."/>
            <person name="de Vries R.P."/>
            <person name="Ferreira P."/>
            <person name="Findley K."/>
            <person name="Foster B."/>
            <person name="Gaskell J."/>
            <person name="Glotzer D."/>
            <person name="Gorecki P."/>
            <person name="Heitman J."/>
            <person name="Hesse C."/>
            <person name="Hori C."/>
            <person name="Igarashi K."/>
            <person name="Jurgens J.A."/>
            <person name="Kallen N."/>
            <person name="Kersten P."/>
            <person name="Kohler A."/>
            <person name="Kuees U."/>
            <person name="Kumar T.K.A."/>
            <person name="Kuo A."/>
            <person name="LaButti K."/>
            <person name="Larrondo L.F."/>
            <person name="Lindquist E."/>
            <person name="Ling A."/>
            <person name="Lombard V."/>
            <person name="Lucas S."/>
            <person name="Lundell T."/>
            <person name="Martin R."/>
            <person name="McLaughlin D.J."/>
            <person name="Morgenstern I."/>
            <person name="Morin E."/>
            <person name="Murat C."/>
            <person name="Nagy L.G."/>
            <person name="Nolan M."/>
            <person name="Ohm R.A."/>
            <person name="Patyshakuliyeva A."/>
            <person name="Rokas A."/>
            <person name="Ruiz-Duenas F.J."/>
            <person name="Sabat G."/>
            <person name="Salamov A."/>
            <person name="Samejima M."/>
            <person name="Schmutz J."/>
            <person name="Slot J.C."/>
            <person name="St John F."/>
            <person name="Stenlid J."/>
            <person name="Sun H."/>
            <person name="Sun S."/>
            <person name="Syed K."/>
            <person name="Tsang A."/>
            <person name="Wiebenga A."/>
            <person name="Young D."/>
            <person name="Pisabarro A."/>
            <person name="Eastwood D.C."/>
            <person name="Martin F."/>
            <person name="Cullen D."/>
            <person name="Grigoriev I.V."/>
            <person name="Hibbett D.S."/>
        </authorList>
    </citation>
    <scope>NUCLEOTIDE SEQUENCE [LARGE SCALE GENOMIC DNA]</scope>
    <source>
        <strain evidence="3 4">DJM-731 SS1</strain>
    </source>
</reference>
<protein>
    <submittedName>
        <fullName evidence="3">Uncharacterized protein</fullName>
    </submittedName>
</protein>
<proteinExistence type="predicted"/>
<feature type="region of interest" description="Disordered" evidence="2">
    <location>
        <begin position="170"/>
        <end position="264"/>
    </location>
</feature>
<dbReference type="EMBL" id="JH795878">
    <property type="protein sequence ID" value="EJT97228.1"/>
    <property type="molecule type" value="Genomic_DNA"/>
</dbReference>
<gene>
    <name evidence="3" type="ORF">DACRYDRAFT_18929</name>
</gene>
<dbReference type="Proteomes" id="UP000030653">
    <property type="component" value="Unassembled WGS sequence"/>
</dbReference>
<accession>M5FPQ0</accession>
<evidence type="ECO:0000256" key="2">
    <source>
        <dbReference type="SAM" id="MobiDB-lite"/>
    </source>
</evidence>
<feature type="compositionally biased region" description="Basic and acidic residues" evidence="2">
    <location>
        <begin position="240"/>
        <end position="255"/>
    </location>
</feature>
<feature type="compositionally biased region" description="Low complexity" evidence="2">
    <location>
        <begin position="213"/>
        <end position="225"/>
    </location>
</feature>
<feature type="region of interest" description="Disordered" evidence="2">
    <location>
        <begin position="131"/>
        <end position="155"/>
    </location>
</feature>
<sequence>MPPRRTNTINTAITNVNAPHSSLAMWRKEEADQWAALCKFWSVDDREHPAWAQNKDDLGTYRDVAHKYIGDFTGDVLCWMTKGMVEHLGPSAQAMWIHMHMNRHGVVEADYELNIPELPSTAEQAILHNVEGATDPSPPPPPQPKPTAAKRKKPLNLVSKVTITMEKAPHHYPTCQNCGCPQKSSSDSMDAIEPLPKQRKTAAGSKKTPALLATNNNNNGNTANNDDPETQDQQTANDRSSQEKSTEEGGNKQDDKEDEEEREYCVTRDPMNAMSSLMDLVEDGVYHCNANNIKNKAIPPPPPEGKWLYFPVACEPCHQNHMKCFRLPGISKKCYNCCIKHGKCCNVGLLDGCLHCTAVKSKRTKGQITQEIKALQDHLKDLKEECKEAPDTESESEGSGEDE</sequence>